<organism evidence="2 3">
    <name type="scientific">Plakobranchus ocellatus</name>
    <dbReference type="NCBI Taxonomy" id="259542"/>
    <lineage>
        <taxon>Eukaryota</taxon>
        <taxon>Metazoa</taxon>
        <taxon>Spiralia</taxon>
        <taxon>Lophotrochozoa</taxon>
        <taxon>Mollusca</taxon>
        <taxon>Gastropoda</taxon>
        <taxon>Heterobranchia</taxon>
        <taxon>Euthyneura</taxon>
        <taxon>Panpulmonata</taxon>
        <taxon>Sacoglossa</taxon>
        <taxon>Placobranchoidea</taxon>
        <taxon>Plakobranchidae</taxon>
        <taxon>Plakobranchus</taxon>
    </lineage>
</organism>
<dbReference type="AlphaFoldDB" id="A0AAV4CFR8"/>
<evidence type="ECO:0000259" key="1">
    <source>
        <dbReference type="Pfam" id="PF09230"/>
    </source>
</evidence>
<dbReference type="InterPro" id="IPR044925">
    <property type="entry name" value="His-Me_finger_sf"/>
</dbReference>
<keyword evidence="2" id="KW-0695">RNA-directed DNA polymerase</keyword>
<dbReference type="Pfam" id="PF09230">
    <property type="entry name" value="DFF40"/>
    <property type="match status" value="1"/>
</dbReference>
<dbReference type="GO" id="GO:0005634">
    <property type="term" value="C:nucleus"/>
    <property type="evidence" value="ECO:0007669"/>
    <property type="project" value="InterPro"/>
</dbReference>
<proteinExistence type="predicted"/>
<dbReference type="InterPro" id="IPR015311">
    <property type="entry name" value="DFF40_C"/>
</dbReference>
<keyword evidence="3" id="KW-1185">Reference proteome</keyword>
<dbReference type="GO" id="GO:0006309">
    <property type="term" value="P:apoptotic DNA fragmentation"/>
    <property type="evidence" value="ECO:0007669"/>
    <property type="project" value="InterPro"/>
</dbReference>
<comment type="caution">
    <text evidence="2">The sequence shown here is derived from an EMBL/GenBank/DDBJ whole genome shotgun (WGS) entry which is preliminary data.</text>
</comment>
<dbReference type="EMBL" id="BLXT01006414">
    <property type="protein sequence ID" value="GFO31675.1"/>
    <property type="molecule type" value="Genomic_DNA"/>
</dbReference>
<name>A0AAV4CFR8_9GAST</name>
<evidence type="ECO:0000313" key="2">
    <source>
        <dbReference type="EMBL" id="GFO31675.1"/>
    </source>
</evidence>
<dbReference type="GO" id="GO:0003964">
    <property type="term" value="F:RNA-directed DNA polymerase activity"/>
    <property type="evidence" value="ECO:0007669"/>
    <property type="project" value="UniProtKB-KW"/>
</dbReference>
<dbReference type="SUPFAM" id="SSF54060">
    <property type="entry name" value="His-Me finger endonucleases"/>
    <property type="match status" value="1"/>
</dbReference>
<feature type="domain" description="DNA fragmentation factor 40 C-terminal" evidence="1">
    <location>
        <begin position="25"/>
        <end position="113"/>
    </location>
</feature>
<keyword evidence="2" id="KW-0808">Transferase</keyword>
<protein>
    <submittedName>
        <fullName evidence="2">RNA-directed DNA polymerase from transposon x-element</fullName>
    </submittedName>
</protein>
<gene>
    <name evidence="2" type="ORF">PoB_005818000</name>
</gene>
<keyword evidence="2" id="KW-0548">Nucleotidyltransferase</keyword>
<accession>A0AAV4CFR8</accession>
<reference evidence="2 3" key="1">
    <citation type="journal article" date="2021" name="Elife">
        <title>Chloroplast acquisition without the gene transfer in kleptoplastic sea slugs, Plakobranchus ocellatus.</title>
        <authorList>
            <person name="Maeda T."/>
            <person name="Takahashi S."/>
            <person name="Yoshida T."/>
            <person name="Shimamura S."/>
            <person name="Takaki Y."/>
            <person name="Nagai Y."/>
            <person name="Toyoda A."/>
            <person name="Suzuki Y."/>
            <person name="Arimoto A."/>
            <person name="Ishii H."/>
            <person name="Satoh N."/>
            <person name="Nishiyama T."/>
            <person name="Hasebe M."/>
            <person name="Maruyama T."/>
            <person name="Minagawa J."/>
            <person name="Obokata J."/>
            <person name="Shigenobu S."/>
        </authorList>
    </citation>
    <scope>NUCLEOTIDE SEQUENCE [LARGE SCALE GENOMIC DNA]</scope>
</reference>
<evidence type="ECO:0000313" key="3">
    <source>
        <dbReference type="Proteomes" id="UP000735302"/>
    </source>
</evidence>
<dbReference type="Proteomes" id="UP000735302">
    <property type="component" value="Unassembled WGS sequence"/>
</dbReference>
<dbReference type="GO" id="GO:0016787">
    <property type="term" value="F:hydrolase activity"/>
    <property type="evidence" value="ECO:0007669"/>
    <property type="project" value="InterPro"/>
</dbReference>
<dbReference type="GO" id="GO:0005737">
    <property type="term" value="C:cytoplasm"/>
    <property type="evidence" value="ECO:0007669"/>
    <property type="project" value="InterPro"/>
</dbReference>
<sequence length="299" mass="34020">MCETVEDGLYHLLVQSSISLSQEKKRSFADSSRDKPNARYMLKCLVSLEVNIAAEKRDEHKDWFEGLGAKWVSKTGWMKELAARRMRNCFNHAKEKMTGMETGKLDEILKTSEPLMENTQTVWSDLSGLVSVWVYPYGYAINVLSALNPIYHQDLRSTLGAFRTSPIKSLYAEDGEPFLEHRRTKLAFNYVLKLKSLPQNPCHDIIFDAPLSTFSADSKVSCSGKLICWSDMKPKVNIYIYTIWQEDGDGDAEGANKLHEVLPNWGEDLSKRGEGAGRKRETLMCRLQWATYGSPRATF</sequence>